<name>A0A8F5MJM1_9VIRU</name>
<reference evidence="1" key="1">
    <citation type="submission" date="2021-04" db="EMBL/GenBank/DDBJ databases">
        <title>Genomes of microviruses identified in yellow-bellied marmot fecal samples.</title>
        <authorList>
            <person name="Varsani A."/>
            <person name="Kraberger S."/>
            <person name="Chatterjee A."/>
            <person name="Richet C."/>
            <person name="Fontenele R.S."/>
            <person name="Schmidlin K."/>
            <person name="Blumstein D.T."/>
        </authorList>
    </citation>
    <scope>NUCLEOTIDE SEQUENCE</scope>
    <source>
        <strain evidence="1">Mar32</strain>
    </source>
</reference>
<evidence type="ECO:0000313" key="1">
    <source>
        <dbReference type="EMBL" id="QXN75149.1"/>
    </source>
</evidence>
<sequence>MSGIIQGTLNGLQNLVSGGTWQQSGSEIASQKFAANQAQIQRDWEERMSNTAYQRAVADMKAAGINPAMLYQSGGQGASTPSGASAGSVSATRNGQAMDLIGQTANLVNSITNARRVDEMTKQNEMKANDASRLYKTTANIAQMLAKFMA</sequence>
<protein>
    <submittedName>
        <fullName evidence="1">DNA pilot protein</fullName>
    </submittedName>
</protein>
<proteinExistence type="predicted"/>
<accession>A0A8F5MJM1</accession>
<organism evidence="1">
    <name type="scientific">Microvirus mar32</name>
    <dbReference type="NCBI Taxonomy" id="2851166"/>
    <lineage>
        <taxon>Viruses</taxon>
        <taxon>Monodnaviria</taxon>
        <taxon>Sangervirae</taxon>
        <taxon>Phixviricota</taxon>
        <taxon>Malgrandaviricetes</taxon>
        <taxon>Petitvirales</taxon>
        <taxon>Microviridae</taxon>
    </lineage>
</organism>
<dbReference type="EMBL" id="MZ089778">
    <property type="protein sequence ID" value="QXN75149.1"/>
    <property type="molecule type" value="Genomic_DNA"/>
</dbReference>